<feature type="region of interest" description="Interaction with substrate tRNA" evidence="10">
    <location>
        <begin position="156"/>
        <end position="160"/>
    </location>
</feature>
<dbReference type="HAMAP" id="MF_00185">
    <property type="entry name" value="IPP_trans"/>
    <property type="match status" value="1"/>
</dbReference>
<dbReference type="EMBL" id="NSKE01000003">
    <property type="protein sequence ID" value="PAU94838.1"/>
    <property type="molecule type" value="Genomic_DNA"/>
</dbReference>
<keyword evidence="5 10" id="KW-0819">tRNA processing</keyword>
<comment type="subunit">
    <text evidence="10">Monomer.</text>
</comment>
<comment type="similarity">
    <text evidence="3 10 13">Belongs to the IPP transferase family.</text>
</comment>
<evidence type="ECO:0000256" key="8">
    <source>
        <dbReference type="ARBA" id="ARBA00022842"/>
    </source>
</evidence>
<dbReference type="PANTHER" id="PTHR11088">
    <property type="entry name" value="TRNA DIMETHYLALLYLTRANSFERASE"/>
    <property type="match status" value="1"/>
</dbReference>
<feature type="binding site" evidence="10">
    <location>
        <begin position="7"/>
        <end position="14"/>
    </location>
    <ligand>
        <name>ATP</name>
        <dbReference type="ChEBI" id="CHEBI:30616"/>
    </ligand>
</feature>
<evidence type="ECO:0000256" key="6">
    <source>
        <dbReference type="ARBA" id="ARBA00022741"/>
    </source>
</evidence>
<dbReference type="Gene3D" id="1.10.20.140">
    <property type="match status" value="1"/>
</dbReference>
<dbReference type="EC" id="2.5.1.75" evidence="10"/>
<dbReference type="GO" id="GO:0052381">
    <property type="term" value="F:tRNA dimethylallyltransferase activity"/>
    <property type="evidence" value="ECO:0007669"/>
    <property type="project" value="UniProtKB-UniRule"/>
</dbReference>
<evidence type="ECO:0000256" key="12">
    <source>
        <dbReference type="RuleBase" id="RU003784"/>
    </source>
</evidence>
<accession>A0A2A2GBW7</accession>
<comment type="function">
    <text evidence="2 10 12">Catalyzes the transfer of a dimethylallyl group onto the adenine at position 37 in tRNAs that read codons beginning with uridine, leading to the formation of N6-(dimethylallyl)adenosine (i(6)A).</text>
</comment>
<dbReference type="Proteomes" id="UP000218831">
    <property type="component" value="Unassembled WGS sequence"/>
</dbReference>
<dbReference type="OrthoDB" id="9776390at2"/>
<sequence length="309" mass="35726">MQILLLGPTAVGKTDLSIELAQALDGEIISTDSRQCYEYMNIGTATPTEKEQSGISHYNLSIIDPATKDSVVNFYERAMEWKKEIRSSDKNVLYVGGSTLHVQCVIQPLDDVPEANEDNIAKLEKQIESKGIEKLYQKLQEVDPDYAQKMDGMNTQRIVRALDVWMQTGRPFSSFHSDNNTISVPENMVVFGLHRDRQKLYDRINRRVDQMFEEGFLDEVRTILDMGYTLESPGLNTVGYKEAIAYLNDEISREQMIKDMKTQTRRYAKRQLSWFRRWDFINWIDLDQTKQSEARNFIQSQLAAKANKD</sequence>
<comment type="caution">
    <text evidence="10">Lacks conserved residue(s) required for the propagation of feature annotation.</text>
</comment>
<dbReference type="Pfam" id="PF01715">
    <property type="entry name" value="IPPT"/>
    <property type="match status" value="1"/>
</dbReference>
<dbReference type="AlphaFoldDB" id="A0A2A2GBW7"/>
<dbReference type="InterPro" id="IPR039657">
    <property type="entry name" value="Dimethylallyltransferase"/>
</dbReference>
<feature type="region of interest" description="Interaction with substrate tRNA" evidence="10">
    <location>
        <begin position="32"/>
        <end position="35"/>
    </location>
</feature>
<comment type="cofactor">
    <cofactor evidence="1 10">
        <name>Mg(2+)</name>
        <dbReference type="ChEBI" id="CHEBI:18420"/>
    </cofactor>
</comment>
<keyword evidence="6 10" id="KW-0547">Nucleotide-binding</keyword>
<evidence type="ECO:0000256" key="11">
    <source>
        <dbReference type="RuleBase" id="RU003783"/>
    </source>
</evidence>
<evidence type="ECO:0000313" key="14">
    <source>
        <dbReference type="EMBL" id="PAU94838.1"/>
    </source>
</evidence>
<evidence type="ECO:0000256" key="2">
    <source>
        <dbReference type="ARBA" id="ARBA00003213"/>
    </source>
</evidence>
<keyword evidence="7 10" id="KW-0067">ATP-binding</keyword>
<reference evidence="14 15" key="1">
    <citation type="submission" date="2017-08" db="EMBL/GenBank/DDBJ databases">
        <title>Aliifodinibius alkalisoli sp. nov., isolated from saline alkaline soil.</title>
        <authorList>
            <person name="Liu D."/>
            <person name="Zhang G."/>
        </authorList>
    </citation>
    <scope>NUCLEOTIDE SEQUENCE [LARGE SCALE GENOMIC DNA]</scope>
    <source>
        <strain evidence="14 15">WN023</strain>
    </source>
</reference>
<evidence type="ECO:0000256" key="10">
    <source>
        <dbReference type="HAMAP-Rule" id="MF_00185"/>
    </source>
</evidence>
<evidence type="ECO:0000256" key="1">
    <source>
        <dbReference type="ARBA" id="ARBA00001946"/>
    </source>
</evidence>
<organism evidence="14 15">
    <name type="scientific">Fodinibius salipaludis</name>
    <dbReference type="NCBI Taxonomy" id="2032627"/>
    <lineage>
        <taxon>Bacteria</taxon>
        <taxon>Pseudomonadati</taxon>
        <taxon>Balneolota</taxon>
        <taxon>Balneolia</taxon>
        <taxon>Balneolales</taxon>
        <taxon>Balneolaceae</taxon>
        <taxon>Fodinibius</taxon>
    </lineage>
</organism>
<evidence type="ECO:0000256" key="5">
    <source>
        <dbReference type="ARBA" id="ARBA00022694"/>
    </source>
</evidence>
<name>A0A2A2GBW7_9BACT</name>
<comment type="caution">
    <text evidence="14">The sequence shown here is derived from an EMBL/GenBank/DDBJ whole genome shotgun (WGS) entry which is preliminary data.</text>
</comment>
<dbReference type="GO" id="GO:0006400">
    <property type="term" value="P:tRNA modification"/>
    <property type="evidence" value="ECO:0007669"/>
    <property type="project" value="TreeGrafter"/>
</dbReference>
<dbReference type="PANTHER" id="PTHR11088:SF60">
    <property type="entry name" value="TRNA DIMETHYLALLYLTRANSFERASE"/>
    <property type="match status" value="1"/>
</dbReference>
<dbReference type="InterPro" id="IPR018022">
    <property type="entry name" value="IPT"/>
</dbReference>
<proteinExistence type="inferred from homology"/>
<dbReference type="GO" id="GO:0005524">
    <property type="term" value="F:ATP binding"/>
    <property type="evidence" value="ECO:0007669"/>
    <property type="project" value="UniProtKB-UniRule"/>
</dbReference>
<evidence type="ECO:0000256" key="9">
    <source>
        <dbReference type="ARBA" id="ARBA00049563"/>
    </source>
</evidence>
<dbReference type="RefSeq" id="WP_095605705.1">
    <property type="nucleotide sequence ID" value="NZ_NSKE01000003.1"/>
</dbReference>
<keyword evidence="8 10" id="KW-0460">Magnesium</keyword>
<dbReference type="InterPro" id="IPR027417">
    <property type="entry name" value="P-loop_NTPase"/>
</dbReference>
<evidence type="ECO:0000256" key="3">
    <source>
        <dbReference type="ARBA" id="ARBA00005842"/>
    </source>
</evidence>
<dbReference type="Gene3D" id="3.40.50.300">
    <property type="entry name" value="P-loop containing nucleotide triphosphate hydrolases"/>
    <property type="match status" value="1"/>
</dbReference>
<dbReference type="NCBIfam" id="TIGR00174">
    <property type="entry name" value="miaA"/>
    <property type="match status" value="1"/>
</dbReference>
<evidence type="ECO:0000256" key="4">
    <source>
        <dbReference type="ARBA" id="ARBA00022679"/>
    </source>
</evidence>
<evidence type="ECO:0000256" key="7">
    <source>
        <dbReference type="ARBA" id="ARBA00022840"/>
    </source>
</evidence>
<gene>
    <name evidence="10" type="primary">miaA</name>
    <name evidence="14" type="ORF">CK503_05035</name>
</gene>
<keyword evidence="15" id="KW-1185">Reference proteome</keyword>
<evidence type="ECO:0000256" key="13">
    <source>
        <dbReference type="RuleBase" id="RU003785"/>
    </source>
</evidence>
<protein>
    <recommendedName>
        <fullName evidence="10">tRNA dimethylallyltransferase</fullName>
        <ecNumber evidence="10">2.5.1.75</ecNumber>
    </recommendedName>
    <alternativeName>
        <fullName evidence="10">Dimethylallyl diphosphate:tRNA dimethylallyltransferase</fullName>
        <shortName evidence="10">DMAPP:tRNA dimethylallyltransferase</shortName>
        <shortName evidence="10">DMATase</shortName>
    </alternativeName>
    <alternativeName>
        <fullName evidence="10">Isopentenyl-diphosphate:tRNA isopentenyltransferase</fullName>
        <shortName evidence="10">IPP transferase</shortName>
        <shortName evidence="10">IPPT</shortName>
        <shortName evidence="10">IPTase</shortName>
    </alternativeName>
</protein>
<feature type="site" description="Interaction with substrate tRNA" evidence="10">
    <location>
        <position position="98"/>
    </location>
</feature>
<feature type="binding site" evidence="10">
    <location>
        <begin position="9"/>
        <end position="14"/>
    </location>
    <ligand>
        <name>substrate</name>
    </ligand>
</feature>
<evidence type="ECO:0000313" key="15">
    <source>
        <dbReference type="Proteomes" id="UP000218831"/>
    </source>
</evidence>
<dbReference type="SUPFAM" id="SSF52540">
    <property type="entry name" value="P-loop containing nucleoside triphosphate hydrolases"/>
    <property type="match status" value="2"/>
</dbReference>
<comment type="catalytic activity">
    <reaction evidence="9 10 11">
        <text>adenosine(37) in tRNA + dimethylallyl diphosphate = N(6)-dimethylallyladenosine(37) in tRNA + diphosphate</text>
        <dbReference type="Rhea" id="RHEA:26482"/>
        <dbReference type="Rhea" id="RHEA-COMP:10162"/>
        <dbReference type="Rhea" id="RHEA-COMP:10375"/>
        <dbReference type="ChEBI" id="CHEBI:33019"/>
        <dbReference type="ChEBI" id="CHEBI:57623"/>
        <dbReference type="ChEBI" id="CHEBI:74411"/>
        <dbReference type="ChEBI" id="CHEBI:74415"/>
        <dbReference type="EC" id="2.5.1.75"/>
    </reaction>
</comment>
<keyword evidence="4 10" id="KW-0808">Transferase</keyword>